<proteinExistence type="predicted"/>
<organism evidence="5 6">
    <name type="scientific">Mytilus galloprovincialis</name>
    <name type="common">Mediterranean mussel</name>
    <dbReference type="NCBI Taxonomy" id="29158"/>
    <lineage>
        <taxon>Eukaryota</taxon>
        <taxon>Metazoa</taxon>
        <taxon>Spiralia</taxon>
        <taxon>Lophotrochozoa</taxon>
        <taxon>Mollusca</taxon>
        <taxon>Bivalvia</taxon>
        <taxon>Autobranchia</taxon>
        <taxon>Pteriomorphia</taxon>
        <taxon>Mytilida</taxon>
        <taxon>Mytiloidea</taxon>
        <taxon>Mytilidae</taxon>
        <taxon>Mytilinae</taxon>
        <taxon>Mytilus</taxon>
    </lineage>
</organism>
<gene>
    <name evidence="5" type="ORF">MGAL_10B077337</name>
</gene>
<dbReference type="Gene3D" id="3.40.50.300">
    <property type="entry name" value="P-loop containing nucleotide triphosphate hydrolases"/>
    <property type="match status" value="2"/>
</dbReference>
<reference evidence="5" key="1">
    <citation type="submission" date="2018-11" db="EMBL/GenBank/DDBJ databases">
        <authorList>
            <person name="Alioto T."/>
            <person name="Alioto T."/>
        </authorList>
    </citation>
    <scope>NUCLEOTIDE SEQUENCE</scope>
</reference>
<feature type="non-terminal residue" evidence="5">
    <location>
        <position position="1"/>
    </location>
</feature>
<evidence type="ECO:0000313" key="6">
    <source>
        <dbReference type="Proteomes" id="UP000596742"/>
    </source>
</evidence>
<dbReference type="InterPro" id="IPR020859">
    <property type="entry name" value="ROC"/>
</dbReference>
<feature type="transmembrane region" description="Helical" evidence="3">
    <location>
        <begin position="194"/>
        <end position="215"/>
    </location>
</feature>
<keyword evidence="3" id="KW-1133">Transmembrane helix</keyword>
<keyword evidence="3" id="KW-0472">Membrane</keyword>
<dbReference type="SUPFAM" id="SSF52540">
    <property type="entry name" value="P-loop containing nucleoside triphosphate hydrolases"/>
    <property type="match status" value="1"/>
</dbReference>
<keyword evidence="1" id="KW-0677">Repeat</keyword>
<accession>A0A8B6HQD3</accession>
<dbReference type="EMBL" id="UYJE01010395">
    <property type="protein sequence ID" value="VDI82809.1"/>
    <property type="molecule type" value="Genomic_DNA"/>
</dbReference>
<feature type="domain" description="Roc" evidence="4">
    <location>
        <begin position="291"/>
        <end position="607"/>
    </location>
</feature>
<evidence type="ECO:0000313" key="5">
    <source>
        <dbReference type="EMBL" id="VDI82809.1"/>
    </source>
</evidence>
<keyword evidence="3" id="KW-0812">Transmembrane</keyword>
<evidence type="ECO:0000256" key="3">
    <source>
        <dbReference type="SAM" id="Phobius"/>
    </source>
</evidence>
<dbReference type="InterPro" id="IPR027417">
    <property type="entry name" value="P-loop_NTPase"/>
</dbReference>
<keyword evidence="2" id="KW-0547">Nucleotide-binding</keyword>
<name>A0A8B6HQD3_MYTGA</name>
<dbReference type="Proteomes" id="UP000596742">
    <property type="component" value="Unassembled WGS sequence"/>
</dbReference>
<sequence length="607" mass="69447">IVSSNVAYNFTCPSSAHWKIRAKSKCEPPRNYTCLFDVTYRVNVYRERCSRPRILAEGYKYVFQPNLNRATCSETRYQPFIFDTNGSLGQETYEDGNTTVDRLCTCNTDRGYSFVSSSKQQCYCNPLTEDCSCYLKMNQFNKTDGLKDIKCYDDVKFTRNSYLGDMFNNSRTIKIIEFDNFKYNLNYATNRNKAAISIVILLLANFAVCLVVYRIKRPAIQFCRRAKMRNYTPNCGVLPNVSNTTCTTCEDGSAHPSGTPDNDRVYEMQTQHTKSLKVTNRNEHLTAIKDGTEIRRYVRIQVIGKEGVGKSSLVRRLVGDSNMNVNSTDGIDIVKKCQMRTTDGAWVIGKVETERNKIMRRIQEAVRNEPKQSEPVSDQVIPCGGENNKIEAIYSNESLPKFGRKQENESPTKDKLSIALPGSNTVEHSLTGEIKVNIGDNVTIVKEKSEIDIPYENDGVLSRDIKRAEYLVNTDDMKKKITEQMDKILLEIQKDQDKMTSESLVECGLWDFAGQKDYYATHQTFLNPHAIYLLVTNILDDLTTIENETDFDSIEEYIDFWFDSIHCLNTSSSDIRPTIPKGYSKHRLYPPVIVVCTHIDKYKTIEE</sequence>
<evidence type="ECO:0000256" key="2">
    <source>
        <dbReference type="ARBA" id="ARBA00022741"/>
    </source>
</evidence>
<dbReference type="Pfam" id="PF08477">
    <property type="entry name" value="Roc"/>
    <property type="match status" value="1"/>
</dbReference>
<comment type="caution">
    <text evidence="5">The sequence shown here is derived from an EMBL/GenBank/DDBJ whole genome shotgun (WGS) entry which is preliminary data.</text>
</comment>
<evidence type="ECO:0000259" key="4">
    <source>
        <dbReference type="PROSITE" id="PS51424"/>
    </source>
</evidence>
<dbReference type="AlphaFoldDB" id="A0A8B6HQD3"/>
<dbReference type="GO" id="GO:0000166">
    <property type="term" value="F:nucleotide binding"/>
    <property type="evidence" value="ECO:0007669"/>
    <property type="project" value="UniProtKB-KW"/>
</dbReference>
<feature type="non-terminal residue" evidence="5">
    <location>
        <position position="607"/>
    </location>
</feature>
<evidence type="ECO:0000256" key="1">
    <source>
        <dbReference type="ARBA" id="ARBA00022737"/>
    </source>
</evidence>
<dbReference type="OrthoDB" id="6137148at2759"/>
<keyword evidence="6" id="KW-1185">Reference proteome</keyword>
<protein>
    <recommendedName>
        <fullName evidence="4">Roc domain-containing protein</fullName>
    </recommendedName>
</protein>
<dbReference type="PROSITE" id="PS51424">
    <property type="entry name" value="ROC"/>
    <property type="match status" value="1"/>
</dbReference>